<feature type="domain" description="LIM zinc-binding" evidence="12">
    <location>
        <begin position="9"/>
        <end position="72"/>
    </location>
</feature>
<keyword evidence="15" id="KW-1185">Reference proteome</keyword>
<dbReference type="Gene3D" id="1.10.10.60">
    <property type="entry name" value="Homeodomain-like"/>
    <property type="match status" value="1"/>
</dbReference>
<dbReference type="PANTHER" id="PTHR24204">
    <property type="entry name" value="INSULIN GENE ENHANCER PROTEIN"/>
    <property type="match status" value="1"/>
</dbReference>
<dbReference type="SMART" id="SM00132">
    <property type="entry name" value="LIM"/>
    <property type="match status" value="2"/>
</dbReference>
<dbReference type="PROSITE" id="PS00027">
    <property type="entry name" value="HOMEOBOX_1"/>
    <property type="match status" value="1"/>
</dbReference>
<evidence type="ECO:0000256" key="3">
    <source>
        <dbReference type="ARBA" id="ARBA00022737"/>
    </source>
</evidence>
<feature type="DNA-binding region" description="Homeobox" evidence="9">
    <location>
        <begin position="259"/>
        <end position="318"/>
    </location>
</feature>
<evidence type="ECO:0000256" key="6">
    <source>
        <dbReference type="ARBA" id="ARBA00023125"/>
    </source>
</evidence>
<evidence type="ECO:0000313" key="15">
    <source>
        <dbReference type="Proteomes" id="UP001626550"/>
    </source>
</evidence>
<evidence type="ECO:0000256" key="5">
    <source>
        <dbReference type="ARBA" id="ARBA00023038"/>
    </source>
</evidence>
<evidence type="ECO:0000256" key="2">
    <source>
        <dbReference type="ARBA" id="ARBA00022723"/>
    </source>
</evidence>
<dbReference type="Gene3D" id="2.10.110.10">
    <property type="entry name" value="Cysteine Rich Protein"/>
    <property type="match status" value="2"/>
</dbReference>
<dbReference type="AlphaFoldDB" id="A0ABD2PSG0"/>
<dbReference type="FunFam" id="1.10.10.60:FF:000041">
    <property type="entry name" value="insulin gene enhancer protein ISL-1"/>
    <property type="match status" value="1"/>
</dbReference>
<evidence type="ECO:0000259" key="12">
    <source>
        <dbReference type="PROSITE" id="PS50023"/>
    </source>
</evidence>
<dbReference type="GO" id="GO:0046872">
    <property type="term" value="F:metal ion binding"/>
    <property type="evidence" value="ECO:0007669"/>
    <property type="project" value="UniProtKB-KW"/>
</dbReference>
<dbReference type="SMART" id="SM00389">
    <property type="entry name" value="HOX"/>
    <property type="match status" value="1"/>
</dbReference>
<accession>A0ABD2PSG0</accession>
<dbReference type="InterPro" id="IPR001356">
    <property type="entry name" value="HD"/>
</dbReference>
<dbReference type="Pfam" id="PF00412">
    <property type="entry name" value="LIM"/>
    <property type="match status" value="1"/>
</dbReference>
<keyword evidence="3" id="KW-0677">Repeat</keyword>
<keyword evidence="8 9" id="KW-0539">Nucleus</keyword>
<evidence type="ECO:0000256" key="10">
    <source>
        <dbReference type="PROSITE-ProRule" id="PRU00125"/>
    </source>
</evidence>
<dbReference type="PROSITE" id="PS00478">
    <property type="entry name" value="LIM_DOMAIN_1"/>
    <property type="match status" value="1"/>
</dbReference>
<feature type="domain" description="Homeobox" evidence="13">
    <location>
        <begin position="257"/>
        <end position="317"/>
    </location>
</feature>
<reference evidence="14 15" key="1">
    <citation type="submission" date="2024-11" db="EMBL/GenBank/DDBJ databases">
        <title>Adaptive evolution of stress response genes in parasites aligns with host niche diversity.</title>
        <authorList>
            <person name="Hahn C."/>
            <person name="Resl P."/>
        </authorList>
    </citation>
    <scope>NUCLEOTIDE SEQUENCE [LARGE SCALE GENOMIC DNA]</scope>
    <source>
        <strain evidence="14">EGGRZ-B1_66</strain>
        <tissue evidence="14">Body</tissue>
    </source>
</reference>
<dbReference type="PROSITE" id="PS50023">
    <property type="entry name" value="LIM_DOMAIN_2"/>
    <property type="match status" value="2"/>
</dbReference>
<comment type="caution">
    <text evidence="14">The sequence shown here is derived from an EMBL/GenBank/DDBJ whole genome shotgun (WGS) entry which is preliminary data.</text>
</comment>
<dbReference type="Proteomes" id="UP001626550">
    <property type="component" value="Unassembled WGS sequence"/>
</dbReference>
<dbReference type="InterPro" id="IPR009057">
    <property type="entry name" value="Homeodomain-like_sf"/>
</dbReference>
<organism evidence="14 15">
    <name type="scientific">Cichlidogyrus casuarinus</name>
    <dbReference type="NCBI Taxonomy" id="1844966"/>
    <lineage>
        <taxon>Eukaryota</taxon>
        <taxon>Metazoa</taxon>
        <taxon>Spiralia</taxon>
        <taxon>Lophotrochozoa</taxon>
        <taxon>Platyhelminthes</taxon>
        <taxon>Monogenea</taxon>
        <taxon>Monopisthocotylea</taxon>
        <taxon>Dactylogyridea</taxon>
        <taxon>Ancyrocephalidae</taxon>
        <taxon>Cichlidogyrus</taxon>
    </lineage>
</organism>
<feature type="domain" description="LIM zinc-binding" evidence="12">
    <location>
        <begin position="82"/>
        <end position="149"/>
    </location>
</feature>
<dbReference type="InterPro" id="IPR017970">
    <property type="entry name" value="Homeobox_CS"/>
</dbReference>
<keyword evidence="7 9" id="KW-0371">Homeobox</keyword>
<dbReference type="CDD" id="cd00086">
    <property type="entry name" value="homeodomain"/>
    <property type="match status" value="1"/>
</dbReference>
<dbReference type="InterPro" id="IPR047169">
    <property type="entry name" value="ISL1/2-like"/>
</dbReference>
<evidence type="ECO:0000256" key="4">
    <source>
        <dbReference type="ARBA" id="ARBA00022833"/>
    </source>
</evidence>
<evidence type="ECO:0000313" key="14">
    <source>
        <dbReference type="EMBL" id="KAL3310412.1"/>
    </source>
</evidence>
<dbReference type="SUPFAM" id="SSF46689">
    <property type="entry name" value="Homeodomain-like"/>
    <property type="match status" value="1"/>
</dbReference>
<dbReference type="GO" id="GO:0005634">
    <property type="term" value="C:nucleus"/>
    <property type="evidence" value="ECO:0007669"/>
    <property type="project" value="UniProtKB-SubCell"/>
</dbReference>
<evidence type="ECO:0000256" key="1">
    <source>
        <dbReference type="ARBA" id="ARBA00004123"/>
    </source>
</evidence>
<comment type="subcellular location">
    <subcellularLocation>
        <location evidence="1 9 11">Nucleus</location>
    </subcellularLocation>
</comment>
<dbReference type="PROSITE" id="PS50071">
    <property type="entry name" value="HOMEOBOX_2"/>
    <property type="match status" value="1"/>
</dbReference>
<evidence type="ECO:0000256" key="9">
    <source>
        <dbReference type="PROSITE-ProRule" id="PRU00108"/>
    </source>
</evidence>
<evidence type="ECO:0000256" key="11">
    <source>
        <dbReference type="RuleBase" id="RU000682"/>
    </source>
</evidence>
<keyword evidence="4 10" id="KW-0862">Zinc</keyword>
<keyword evidence="6 9" id="KW-0238">DNA-binding</keyword>
<evidence type="ECO:0000256" key="7">
    <source>
        <dbReference type="ARBA" id="ARBA00023155"/>
    </source>
</evidence>
<dbReference type="Pfam" id="PF00046">
    <property type="entry name" value="Homeodomain"/>
    <property type="match status" value="1"/>
</dbReference>
<gene>
    <name evidence="14" type="ORF">Ciccas_011026</name>
</gene>
<keyword evidence="2 10" id="KW-0479">Metal-binding</keyword>
<name>A0ABD2PSG0_9PLAT</name>
<evidence type="ECO:0000256" key="8">
    <source>
        <dbReference type="ARBA" id="ARBA00023242"/>
    </source>
</evidence>
<dbReference type="InterPro" id="IPR001781">
    <property type="entry name" value="Znf_LIM"/>
</dbReference>
<dbReference type="GO" id="GO:0003677">
    <property type="term" value="F:DNA binding"/>
    <property type="evidence" value="ECO:0007669"/>
    <property type="project" value="UniProtKB-UniRule"/>
</dbReference>
<sequence>MDKPDHPPPVCCGCRNFILDGPHVKVEPNLFWHTPCLKCTVCQCLLEYHQVCHLLEGSKPICRQDFSMINKKLITKPLSSAIICFSCKNPIQKGEWKCHLSNQISVHFSPNCLRCSKCGRVLKPKDEIIVEHKNHLLLCFDHKNPGYGYSSEDSLENLELSDVSEHDDGTSNTSQAENSSLLLPHLLENRQPFIGDNPNPNLQPFTGESPDCVISCVDFTATSRYPQDVASPKNRQDVSPTFFYMSSSSEGFSTGSNKHTRMRTVLNETQLATLKACYAKNPRPDSITKEQLSFMTGLSCRVIRVWFQNKRCKDKKRQYTEGSSLKPTSAKKS</sequence>
<evidence type="ECO:0000259" key="13">
    <source>
        <dbReference type="PROSITE" id="PS50071"/>
    </source>
</evidence>
<protein>
    <submittedName>
        <fullName evidence="14">Uncharacterized protein</fullName>
    </submittedName>
</protein>
<proteinExistence type="predicted"/>
<keyword evidence="5 10" id="KW-0440">LIM domain</keyword>
<dbReference type="PANTHER" id="PTHR24204:SF8">
    <property type="entry name" value="TAILUP, ISOFORM A"/>
    <property type="match status" value="1"/>
</dbReference>
<dbReference type="EMBL" id="JBJKFK010002981">
    <property type="protein sequence ID" value="KAL3310412.1"/>
    <property type="molecule type" value="Genomic_DNA"/>
</dbReference>